<reference evidence="1 2" key="1">
    <citation type="submission" date="2020-04" db="EMBL/GenBank/DDBJ databases">
        <title>Novosphingobium sp. TW-4 isolated from soil.</title>
        <authorList>
            <person name="Dahal R.H."/>
            <person name="Chaudhary D.K."/>
        </authorList>
    </citation>
    <scope>NUCLEOTIDE SEQUENCE [LARGE SCALE GENOMIC DNA]</scope>
    <source>
        <strain evidence="1 2">TW-4</strain>
    </source>
</reference>
<gene>
    <name evidence="1" type="ORF">HHL27_19570</name>
</gene>
<evidence type="ECO:0000313" key="1">
    <source>
        <dbReference type="EMBL" id="NML95878.1"/>
    </source>
</evidence>
<name>A0A7Y0BT35_9SPHN</name>
<dbReference type="AlphaFoldDB" id="A0A7Y0BT35"/>
<dbReference type="EMBL" id="JABBGM010000014">
    <property type="protein sequence ID" value="NML95878.1"/>
    <property type="molecule type" value="Genomic_DNA"/>
</dbReference>
<accession>A0A7Y0BT35</accession>
<keyword evidence="2" id="KW-1185">Reference proteome</keyword>
<proteinExistence type="predicted"/>
<evidence type="ECO:0000313" key="2">
    <source>
        <dbReference type="Proteomes" id="UP000583556"/>
    </source>
</evidence>
<protein>
    <submittedName>
        <fullName evidence="1">Uncharacterized protein</fullName>
    </submittedName>
</protein>
<comment type="caution">
    <text evidence="1">The sequence shown here is derived from an EMBL/GenBank/DDBJ whole genome shotgun (WGS) entry which is preliminary data.</text>
</comment>
<sequence>MELANRQGDIEAGILSIQINTLNVLVSSMALQCARLADQPVTWLHDLETLALAAADGAPFLKAGSIGPDMMRAAVLASLEEIITRLKTVADTTGPLAPF</sequence>
<organism evidence="1 2">
    <name type="scientific">Novosphingobium olei</name>
    <dbReference type="NCBI Taxonomy" id="2728851"/>
    <lineage>
        <taxon>Bacteria</taxon>
        <taxon>Pseudomonadati</taxon>
        <taxon>Pseudomonadota</taxon>
        <taxon>Alphaproteobacteria</taxon>
        <taxon>Sphingomonadales</taxon>
        <taxon>Sphingomonadaceae</taxon>
        <taxon>Novosphingobium</taxon>
    </lineage>
</organism>
<dbReference type="Proteomes" id="UP000583556">
    <property type="component" value="Unassembled WGS sequence"/>
</dbReference>
<dbReference type="RefSeq" id="WP_169495087.1">
    <property type="nucleotide sequence ID" value="NZ_JABBGM010000014.1"/>
</dbReference>